<name>V5T7D6_9LACO</name>
<evidence type="ECO:0000313" key="9">
    <source>
        <dbReference type="Proteomes" id="UP000033612"/>
    </source>
</evidence>
<feature type="domain" description="S-layer protein C-terminal" evidence="4">
    <location>
        <begin position="3195"/>
        <end position="3256"/>
    </location>
</feature>
<dbReference type="InterPro" id="IPR005877">
    <property type="entry name" value="YSIRK_signal_dom"/>
</dbReference>
<dbReference type="Pfam" id="PF07564">
    <property type="entry name" value="DUF1542"/>
    <property type="match status" value="1"/>
</dbReference>
<evidence type="ECO:0000256" key="1">
    <source>
        <dbReference type="ARBA" id="ARBA00022729"/>
    </source>
</evidence>
<dbReference type="OrthoDB" id="2322060at2"/>
<feature type="region of interest" description="Disordered" evidence="3">
    <location>
        <begin position="2302"/>
        <end position="2328"/>
    </location>
</feature>
<feature type="region of interest" description="Disordered" evidence="3">
    <location>
        <begin position="3002"/>
        <end position="3134"/>
    </location>
</feature>
<feature type="compositionally biased region" description="Basic and acidic residues" evidence="3">
    <location>
        <begin position="2200"/>
        <end position="2233"/>
    </location>
</feature>
<evidence type="ECO:0000256" key="3">
    <source>
        <dbReference type="SAM" id="MobiDB-lite"/>
    </source>
</evidence>
<keyword evidence="2" id="KW-0175">Coiled coil</keyword>
<accession>V5T7D6</accession>
<feature type="compositionally biased region" description="Polar residues" evidence="3">
    <location>
        <begin position="82"/>
        <end position="114"/>
    </location>
</feature>
<feature type="compositionally biased region" description="Polar residues" evidence="3">
    <location>
        <begin position="181"/>
        <end position="190"/>
    </location>
</feature>
<dbReference type="HOGENOM" id="CLU_224545_0_0_9"/>
<proteinExistence type="predicted"/>
<evidence type="ECO:0000259" key="5">
    <source>
        <dbReference type="Pfam" id="PF04650"/>
    </source>
</evidence>
<dbReference type="STRING" id="1218506.JF75_08360"/>
<reference evidence="7" key="1">
    <citation type="journal article" date="2013" name="BMC Microbiol.">
        <title>Proteins of novel lactic acid bacteria from Apis mellifera mellifera: an insight into the production of known extra-cellular proteins during microbial stress.</title>
        <authorList>
            <person name="Butler E."/>
            <person name="Alsterfjord M."/>
            <person name="Olofsson T.C."/>
            <person name="Karlsson C."/>
            <person name="Malmstrom J."/>
            <person name="Vasquez A."/>
        </authorList>
    </citation>
    <scope>NUCLEOTIDE SEQUENCE</scope>
    <source>
        <strain evidence="7">Hma2N</strain>
    </source>
</reference>
<dbReference type="InterPro" id="IPR024968">
    <property type="entry name" value="SlpA_C_lactobacillus"/>
</dbReference>
<feature type="compositionally biased region" description="Basic and acidic residues" evidence="3">
    <location>
        <begin position="2373"/>
        <end position="2390"/>
    </location>
</feature>
<evidence type="ECO:0000313" key="7">
    <source>
        <dbReference type="EMBL" id="AHB59805.1"/>
    </source>
</evidence>
<feature type="compositionally biased region" description="Low complexity" evidence="3">
    <location>
        <begin position="3112"/>
        <end position="3129"/>
    </location>
</feature>
<feature type="compositionally biased region" description="Basic and acidic residues" evidence="3">
    <location>
        <begin position="3010"/>
        <end position="3074"/>
    </location>
</feature>
<dbReference type="EMBL" id="JXLH01000011">
    <property type="protein sequence ID" value="KJY58978.1"/>
    <property type="molecule type" value="Genomic_DNA"/>
</dbReference>
<feature type="compositionally biased region" description="Polar residues" evidence="3">
    <location>
        <begin position="63"/>
        <end position="73"/>
    </location>
</feature>
<feature type="coiled-coil region" evidence="2">
    <location>
        <begin position="2250"/>
        <end position="2298"/>
    </location>
</feature>
<feature type="domain" description="S-layer protein C-terminal" evidence="4">
    <location>
        <begin position="3135"/>
        <end position="3181"/>
    </location>
</feature>
<dbReference type="NCBIfam" id="TIGR01168">
    <property type="entry name" value="YSIRK_signal"/>
    <property type="match status" value="1"/>
</dbReference>
<dbReference type="Proteomes" id="UP000033612">
    <property type="component" value="Unassembled WGS sequence"/>
</dbReference>
<feature type="compositionally biased region" description="Basic and acidic residues" evidence="3">
    <location>
        <begin position="52"/>
        <end position="61"/>
    </location>
</feature>
<feature type="region of interest" description="Disordered" evidence="3">
    <location>
        <begin position="2894"/>
        <end position="2913"/>
    </location>
</feature>
<dbReference type="PATRIC" id="fig|1218506.3.peg.894"/>
<dbReference type="Pfam" id="PF04650">
    <property type="entry name" value="YSIRK_signal"/>
    <property type="match status" value="1"/>
</dbReference>
<feature type="domain" description="S-layer protein C-terminal" evidence="4">
    <location>
        <begin position="3341"/>
        <end position="3399"/>
    </location>
</feature>
<evidence type="ECO:0000259" key="4">
    <source>
        <dbReference type="Pfam" id="PF03217"/>
    </source>
</evidence>
<feature type="region of interest" description="Disordered" evidence="3">
    <location>
        <begin position="51"/>
        <end position="208"/>
    </location>
</feature>
<feature type="compositionally biased region" description="Basic and acidic residues" evidence="3">
    <location>
        <begin position="127"/>
        <end position="140"/>
    </location>
</feature>
<gene>
    <name evidence="8" type="ORF">JF75_08360</name>
</gene>
<feature type="compositionally biased region" description="Polar residues" evidence="3">
    <location>
        <begin position="3091"/>
        <end position="3100"/>
    </location>
</feature>
<evidence type="ECO:0000256" key="2">
    <source>
        <dbReference type="SAM" id="Coils"/>
    </source>
</evidence>
<keyword evidence="1" id="KW-0732">Signal</keyword>
<dbReference type="InterPro" id="IPR011439">
    <property type="entry name" value="DUF1542"/>
</dbReference>
<dbReference type="EMBL" id="KC789965">
    <property type="protein sequence ID" value="AHB59805.1"/>
    <property type="molecule type" value="Genomic_DNA"/>
</dbReference>
<organism evidence="7">
    <name type="scientific">Lactobacillus kimbladii</name>
    <dbReference type="NCBI Taxonomy" id="1218506"/>
    <lineage>
        <taxon>Bacteria</taxon>
        <taxon>Bacillati</taxon>
        <taxon>Bacillota</taxon>
        <taxon>Bacilli</taxon>
        <taxon>Lactobacillales</taxon>
        <taxon>Lactobacillaceae</taxon>
        <taxon>Lactobacillus</taxon>
    </lineage>
</organism>
<protein>
    <submittedName>
        <fullName evidence="8">Putative S-layer protein</fullName>
    </submittedName>
    <submittedName>
        <fullName evidence="7">Surface layer protein</fullName>
    </submittedName>
</protein>
<dbReference type="RefSeq" id="WP_046331991.1">
    <property type="nucleotide sequence ID" value="NZ_JBHTBO010000011.1"/>
</dbReference>
<feature type="domain" description="S-layer protein C-terminal" evidence="4">
    <location>
        <begin position="3283"/>
        <end position="3338"/>
    </location>
</feature>
<feature type="compositionally biased region" description="Low complexity" evidence="3">
    <location>
        <begin position="2313"/>
        <end position="2328"/>
    </location>
</feature>
<feature type="domain" description="YSIRK Gram-positive signal peptide" evidence="5">
    <location>
        <begin position="19"/>
        <end position="43"/>
    </location>
</feature>
<feature type="compositionally biased region" description="Basic and acidic residues" evidence="3">
    <location>
        <begin position="147"/>
        <end position="160"/>
    </location>
</feature>
<keyword evidence="9" id="KW-1185">Reference proteome</keyword>
<feature type="region of interest" description="Disordered" evidence="3">
    <location>
        <begin position="2188"/>
        <end position="2244"/>
    </location>
</feature>
<sequence length="3402" mass="366575">MLGKNNNKERIRKMEMQAKQDHFSIRKLTIGAASVLLGFTFFGLNSQTAKADTIDPAKEEISSETNKSQTESDQTADKADSANANKQTSSKKQDDNLSTFSGLSSFLKSTDTENSTTSTKDSTAKTTDFKTDGQKDKENTADNNAKTPDKDQSATKDPAKADGATDQDQSATKDPAKADSATDQDNSKTNSAEKTDSQTPTLVDKDAKRDATTGTVAKVTNWDEFTTAYKDASVSEIDIMNDINNGPNGDALSFGNVPGRNLLIKSVGGKRNLIDFKGYHPQIATNTSADITYENVKLMSGDYFGVFDTGGLNPNQTANIRFRNTEFDGSQLIYAGRNTHIFFYGSNTINTIKTPYFPGGPHDGNDQQLFQFTGENCSVEFVDGVFNGSTFGGNVIQMQKANDLVKVDKGAIVNLTPLLQYDNSHGASGEHPWGYSAYTVIYISGKGTVDVAGTMNINMGNNSTVYPYQGTRNNSKCKAIYMNNGDSNFNIATGGTVNINTNGNINNDYGGNLVYDAGNFTIKPKGTLNIVGSDMGDYSGTLVLVEGKADIENGAFNISLDGSTTVGSGSGAGTGAITLVDVQGGTLIVNNPTSLILNAQANKNPDTSIIGTNNITITNVRQQFDLTNLNIGLGKLTLPPFHVLNVRKQRKGTILVDKLELLNGKTQLNDDKLKELKAKITAAGIDYEKLPTDVKDSLTETAKGNKTFDDLFIDIIQRAFNNSKNFGYNNIAFIPANPSGFLDIDTSKVTVKRNDDGSNTITGAAGSVIGYNPDTDGPDDLKGDPKNIKNPFSLVMPVATKAYIAANIIDDKGKKIPWPDKNIGVPNPYAATDDTYRDSKNSSLNPLPTQYAAEVNNDGSFTFTIPADQTVKFNKNYGIELSPSANFIGYDPTNTSKPVRQNLDILTLSDARDQAAKEITDTINNAKTNKPNNLTADQNKAFNDALTKAAAAASKTINSANKATSVYDPSANSILEVNKRKNDALKIINDALKAAQDVAKVETDRTNAINALNTEASQQSGYYPSQTQAITDARDSAISQVKAAQNSTDVAKAKDDGIKAIDKVGLDYKNTVKTGLDQQIGQVKSDIADLAKDANLNDTEKDEVNGLIDRLKRPDAIVATQGDIDKDTNEASVKSHQKEAQDTIDALKNTISAIKKLQAAAKDEIAKHSDKTTDIQDSLNDAVHKVINGDDPDGSKGLEAIKQVYANKEADNINKAAAAAKKRVQNSGLAPADQVAYLNAIDNAAKVATAKPGDSNYDANKSIYGTSDVTAINQRVAATQTAFDKAAAKSELSGYAATNQDSLSVNQTTNIAKAISDGLASIDNSADSNAVAVAEDTAKKNVLKTISKQKLADVEADVENQISNIPGLTAQNIDDAKKLAQKILSNNTNPLGYTQRVDQADSLTAIDGARNDGITALNNLLTKQQELGKRNNQLTDAAAQIRKKQQDADSAIDAITNLSDAEKDSYHKQIKKVADDSINGLNSIDPSKVDDAVTTAKGKIDSIVADAQNKGNSVIKDARTKASQAVDDAAKAAKAKIESIPDSQLSQSSKKHYEDLIDQDAQAAKDKIAAAQDEDSIKSAAQDGENNITRDLNDAQVSAARAQAISDLQSAKNEARKTISAAHDKQSLNDKDWEDKLDQIDNAYDQAVQAVTGDFNVSDINDDADKGKKSIQSVVDSISDNEATQALAKQRQDAINKLKEARDNANTQITTDPNLSVTEKNDYYNQITNAFNSAQSAIQAAGKDDIDTALTNGTRKLTEIQEAANLQSAKDQALNDLLAERSKIREQIGNMDQVTSANKNNLRAQVDEQYNQAVKNINSASTSSIQQVTQYAQQGKAAIDNVISDLNINKVINKQKLDDYAQKAIDRISNSSDITQAVKDSTIAGINAARDEAKGNVDRQTDIPASNVAEQNGELAIDAAAAKGNGFEGYKNSAIGQISTAAANATSRLQGIYNGLKDDEKAKVKDVFDQANSAIKQASSTAIANINKATNKDQVDGYTKDAIAAINKAETGADLAAAKTAAITAINEASAKANTQLTNKKDQDANKAVTDLGQNDINAASDIATVNKIKDNTIQSIQNILDIAASQQAEQIRNQRDEALQELKDTLNGKDDLAGVRDQINRLNDLTDDQKTAFTNQAVAAYDRAVAKVSGAAKDQIDNEKNAGIVNINQALTDAKLQATKNKAKSDLDKLASAAGETDPNDKDSINNERDKAKDKIDKAKNTDEVNKAKEEGQNAINGIEETGKDTQLANDKVAAKNDLKNAADKLQQKIDQDLADKKLGQDQYDELSAKIDQARKDGETRINSAKDKNGLTNAQSQNNNDLNNISTDIGKEESLTNALTQLQDAVNKASAAADEIAKDNKDLADQMREQIKSERDKAAKNIQDAKNDAQDPNNAMNQEAQSGVKAITGLTDRFEAKNVAINKLKGYAETAKKGLQGNNLDANEISQGEGAINTALQNATSNIYGAKDNDNLDDIEGAGEKVIDQAKLPSDLLAEKNKQIAAIDDYVKGKGDINSVATHLTDDQKADLQKQLDQVVQSTKDKIGKVTLPENATASDFEAAKKKLANIEQGVPENNEALDFGQAGVDKIYDLAKNRADIYQAKQDAIKQLQDIQDQANKKIEDSGLSATDQQAERQKIKDIIDKSKIAINNIPDKNKDGSDRRVEDVKQDAQTIIDKARNGYKDPTTGEQIPGTANVIDQAALAGAKTQAEGHLKDKQNQAHNIINQSQLTDSEKQLANQAIDDAYDREKANIEAISDVDKVPKDEAQIGTSIDQIWHNPSVWFVKDKQNATSGTNGLQSEYDKLTSDQRANPDYQDYIKDIIAGLADINKADNIPDISSAYNQGITALNKLKAKEDIKNAADKAKTEINNNKDLDDQTKKDLINNIDNHAKEGNTAVDQVNAPSDDPAGKKTNIDKVVDTAKNDIQVEINKAIDTSKKKADQEVADKAKEAIDKIHKEFGDGADTSSIQNALDKHKNTEGNSYDEIQKNKLEAEKEIAKGAVDDAANNAKKDVDNNKGKHQDGSDLTNNEKQKIKDEIDHQKDNAKDKIDHAGSGDEIDQNRDNGIDIIHQDSSDPATIDKVIQGGDNNGNGSNTENISNGGGSTAPVPGPNNQPGNNPNDSDSIPNDKLPNSSQVKLMHNAYLYDETGKRANQITLGVGSIVTVYGTQTINGKEYYVLVDQGAKNKKYFVATANVLATRQKLTHNAYIYNQFGKRVKKTGVYKKGQLLNTYGAVVKIRGKRYFTIGKNRFVKAANVKLVSAAKSANEEVTPTNVNTAEQPVVTVAKSLKHNAYLYDENGRRANKLIFNAGSIVETTGKKTINGQKYYALPDGLYIASGNIDAKKLKLKHNAYIYNKYGHRLGKKVLKKRKSVNTYGNPVKIGHKKYYTLSKGRFVKKANF</sequence>
<feature type="compositionally biased region" description="Polar residues" evidence="3">
    <location>
        <begin position="2391"/>
        <end position="2400"/>
    </location>
</feature>
<reference evidence="8 9" key="2">
    <citation type="submission" date="2015-01" db="EMBL/GenBank/DDBJ databases">
        <title>Comparative genomics of the lactic acid bacteria isolated from the honey bee gut.</title>
        <authorList>
            <person name="Ellegaard K.M."/>
            <person name="Tamarit D."/>
            <person name="Javelind E."/>
            <person name="Olofsson T."/>
            <person name="Andersson S.G."/>
            <person name="Vasquez A."/>
        </authorList>
    </citation>
    <scope>NUCLEOTIDE SEQUENCE [LARGE SCALE GENOMIC DNA]</scope>
    <source>
        <strain evidence="8 9">Hma2</strain>
    </source>
</reference>
<feature type="domain" description="DUF1542" evidence="6">
    <location>
        <begin position="2996"/>
        <end position="3074"/>
    </location>
</feature>
<feature type="region of interest" description="Disordered" evidence="3">
    <location>
        <begin position="2373"/>
        <end position="2400"/>
    </location>
</feature>
<evidence type="ECO:0000259" key="6">
    <source>
        <dbReference type="Pfam" id="PF07564"/>
    </source>
</evidence>
<feature type="coiled-coil region" evidence="2">
    <location>
        <begin position="1137"/>
        <end position="1164"/>
    </location>
</feature>
<evidence type="ECO:0000313" key="8">
    <source>
        <dbReference type="EMBL" id="KJY58978.1"/>
    </source>
</evidence>
<feature type="compositionally biased region" description="Low complexity" evidence="3">
    <location>
        <begin position="115"/>
        <end position="126"/>
    </location>
</feature>
<dbReference type="Pfam" id="PF03217">
    <property type="entry name" value="SlpA"/>
    <property type="match status" value="4"/>
</dbReference>